<dbReference type="EMBL" id="JBBMFD010000006">
    <property type="protein sequence ID" value="MEQ2440257.1"/>
    <property type="molecule type" value="Genomic_DNA"/>
</dbReference>
<dbReference type="NCBIfam" id="TIGR00023">
    <property type="entry name" value="glycerol-3-phosphate 1-O-acyltransferase PlsY"/>
    <property type="match status" value="1"/>
</dbReference>
<dbReference type="SMART" id="SM01207">
    <property type="entry name" value="G3P_acyltransf"/>
    <property type="match status" value="1"/>
</dbReference>
<evidence type="ECO:0000256" key="7">
    <source>
        <dbReference type="ARBA" id="ARBA00023136"/>
    </source>
</evidence>
<feature type="transmembrane region" description="Helical" evidence="10">
    <location>
        <begin position="12"/>
        <end position="38"/>
    </location>
</feature>
<comment type="pathway">
    <text evidence="10">Lipid metabolism; phospholipid metabolism.</text>
</comment>
<evidence type="ECO:0000313" key="11">
    <source>
        <dbReference type="EMBL" id="MEQ2440257.1"/>
    </source>
</evidence>
<organism evidence="11 12">
    <name type="scientific">Solibaculum intestinale</name>
    <dbReference type="NCBI Taxonomy" id="3133165"/>
    <lineage>
        <taxon>Bacteria</taxon>
        <taxon>Bacillati</taxon>
        <taxon>Bacillota</taxon>
        <taxon>Clostridia</taxon>
        <taxon>Eubacteriales</taxon>
        <taxon>Oscillospiraceae</taxon>
        <taxon>Solibaculum</taxon>
    </lineage>
</organism>
<keyword evidence="2 10" id="KW-0444">Lipid biosynthesis</keyword>
<evidence type="ECO:0000256" key="3">
    <source>
        <dbReference type="ARBA" id="ARBA00022679"/>
    </source>
</evidence>
<reference evidence="11 12" key="1">
    <citation type="submission" date="2024-03" db="EMBL/GenBank/DDBJ databases">
        <title>Human intestinal bacterial collection.</title>
        <authorList>
            <person name="Pauvert C."/>
            <person name="Hitch T.C.A."/>
            <person name="Clavel T."/>
        </authorList>
    </citation>
    <scope>NUCLEOTIDE SEQUENCE [LARGE SCALE GENOMIC DNA]</scope>
    <source>
        <strain evidence="11 12">CLA-JM-H44</strain>
    </source>
</reference>
<keyword evidence="6 10" id="KW-0443">Lipid metabolism</keyword>
<dbReference type="PANTHER" id="PTHR30309">
    <property type="entry name" value="INNER MEMBRANE PROTEIN YGIH"/>
    <property type="match status" value="1"/>
</dbReference>
<keyword evidence="12" id="KW-1185">Reference proteome</keyword>
<name>A0ABV1DYX8_9FIRM</name>
<evidence type="ECO:0000256" key="1">
    <source>
        <dbReference type="ARBA" id="ARBA00022475"/>
    </source>
</evidence>
<dbReference type="PANTHER" id="PTHR30309:SF0">
    <property type="entry name" value="GLYCEROL-3-PHOSPHATE ACYLTRANSFERASE-RELATED"/>
    <property type="match status" value="1"/>
</dbReference>
<feature type="transmembrane region" description="Helical" evidence="10">
    <location>
        <begin position="107"/>
        <end position="128"/>
    </location>
</feature>
<comment type="caution">
    <text evidence="11">The sequence shown here is derived from an EMBL/GenBank/DDBJ whole genome shotgun (WGS) entry which is preliminary data.</text>
</comment>
<comment type="similarity">
    <text evidence="10">Belongs to the PlsY family.</text>
</comment>
<gene>
    <name evidence="10 11" type="primary">plsY</name>
    <name evidence="11" type="ORF">WMO26_05385</name>
</gene>
<comment type="subunit">
    <text evidence="10">Probably interacts with PlsX.</text>
</comment>
<evidence type="ECO:0000256" key="9">
    <source>
        <dbReference type="ARBA" id="ARBA00023264"/>
    </source>
</evidence>
<keyword evidence="7 10" id="KW-0472">Membrane</keyword>
<evidence type="ECO:0000256" key="10">
    <source>
        <dbReference type="HAMAP-Rule" id="MF_01043"/>
    </source>
</evidence>
<dbReference type="HAMAP" id="MF_01043">
    <property type="entry name" value="PlsY"/>
    <property type="match status" value="1"/>
</dbReference>
<keyword evidence="8 10" id="KW-0594">Phospholipid biosynthesis</keyword>
<dbReference type="Proteomes" id="UP001489509">
    <property type="component" value="Unassembled WGS sequence"/>
</dbReference>
<comment type="function">
    <text evidence="10">Catalyzes the transfer of an acyl group from acyl-phosphate (acyl-PO(4)) to glycerol-3-phosphate (G3P) to form lysophosphatidic acid (LPA). This enzyme utilizes acyl-phosphate as fatty acyl donor, but not acyl-CoA or acyl-ACP.</text>
</comment>
<feature type="transmembrane region" description="Helical" evidence="10">
    <location>
        <begin position="148"/>
        <end position="177"/>
    </location>
</feature>
<dbReference type="Pfam" id="PF02660">
    <property type="entry name" value="G3P_acyltransf"/>
    <property type="match status" value="1"/>
</dbReference>
<evidence type="ECO:0000313" key="12">
    <source>
        <dbReference type="Proteomes" id="UP001489509"/>
    </source>
</evidence>
<evidence type="ECO:0000256" key="6">
    <source>
        <dbReference type="ARBA" id="ARBA00023098"/>
    </source>
</evidence>
<evidence type="ECO:0000256" key="5">
    <source>
        <dbReference type="ARBA" id="ARBA00022989"/>
    </source>
</evidence>
<evidence type="ECO:0000256" key="4">
    <source>
        <dbReference type="ARBA" id="ARBA00022692"/>
    </source>
</evidence>
<evidence type="ECO:0000256" key="2">
    <source>
        <dbReference type="ARBA" id="ARBA00022516"/>
    </source>
</evidence>
<proteinExistence type="inferred from homology"/>
<protein>
    <recommendedName>
        <fullName evidence="10">Glycerol-3-phosphate acyltransferase</fullName>
    </recommendedName>
    <alternativeName>
        <fullName evidence="10">Acyl-PO4 G3P acyltransferase</fullName>
    </alternativeName>
    <alternativeName>
        <fullName evidence="10">Acyl-phosphate--glycerol-3-phosphate acyltransferase</fullName>
    </alternativeName>
    <alternativeName>
        <fullName evidence="10">G3P acyltransferase</fullName>
        <shortName evidence="10">GPAT</shortName>
        <ecNumber evidence="10">2.3.1.275</ecNumber>
    </alternativeName>
    <alternativeName>
        <fullName evidence="10">Lysophosphatidic acid synthase</fullName>
        <shortName evidence="10">LPA synthase</shortName>
    </alternativeName>
</protein>
<comment type="subcellular location">
    <subcellularLocation>
        <location evidence="10">Cell membrane</location>
        <topology evidence="10">Multi-pass membrane protein</topology>
    </subcellularLocation>
</comment>
<feature type="transmembrane region" description="Helical" evidence="10">
    <location>
        <begin position="197"/>
        <end position="218"/>
    </location>
</feature>
<keyword evidence="5 10" id="KW-1133">Transmembrane helix</keyword>
<evidence type="ECO:0000256" key="8">
    <source>
        <dbReference type="ARBA" id="ARBA00023209"/>
    </source>
</evidence>
<comment type="catalytic activity">
    <reaction evidence="10">
        <text>an acyl phosphate + sn-glycerol 3-phosphate = a 1-acyl-sn-glycero-3-phosphate + phosphate</text>
        <dbReference type="Rhea" id="RHEA:34075"/>
        <dbReference type="ChEBI" id="CHEBI:43474"/>
        <dbReference type="ChEBI" id="CHEBI:57597"/>
        <dbReference type="ChEBI" id="CHEBI:57970"/>
        <dbReference type="ChEBI" id="CHEBI:59918"/>
        <dbReference type="EC" id="2.3.1.275"/>
    </reaction>
</comment>
<keyword evidence="11" id="KW-0012">Acyltransferase</keyword>
<dbReference type="GO" id="GO:0004366">
    <property type="term" value="F:glycerol-3-phosphate O-acyltransferase activity"/>
    <property type="evidence" value="ECO:0007669"/>
    <property type="project" value="UniProtKB-EC"/>
</dbReference>
<keyword evidence="1 10" id="KW-1003">Cell membrane</keyword>
<keyword evidence="9 10" id="KW-1208">Phospholipid metabolism</keyword>
<keyword evidence="4 10" id="KW-0812">Transmembrane</keyword>
<dbReference type="RefSeq" id="WP_349218701.1">
    <property type="nucleotide sequence ID" value="NZ_JBBMFD010000006.1"/>
</dbReference>
<accession>A0ABV1DYX8</accession>
<dbReference type="EC" id="2.3.1.275" evidence="10"/>
<sequence length="244" mass="26020">MAGFFGEIGDFIAQNALAFVLTAAAAYLLGSISSAVIFSRLFTGKDVRTQGSGNAGMTNVLRSSGKLPGILTAVGDVAKVAIAIVIGRLLFEYLGAADVSMDTRMLYATYLAGFCCTMGHLFPCYFGFKGGKGVLTTAGMILFVDWRIFLIVVAVFVVVLVLSRMVSLASVSAAVAYPLATFSMTYFLDYFSAPTHANFTMVVITTTIALVMGVIVIAKHRTNLVRIFRGEEKQIGAKKKEGEG</sequence>
<keyword evidence="3 10" id="KW-0808">Transferase</keyword>
<dbReference type="InterPro" id="IPR003811">
    <property type="entry name" value="G3P_acylTferase_PlsY"/>
</dbReference>